<dbReference type="SFLD" id="SFLDG01129">
    <property type="entry name" value="C1.5:_HAD__Beta-PGM__Phosphata"/>
    <property type="match status" value="1"/>
</dbReference>
<dbReference type="PANTHER" id="PTHR42896:SF4">
    <property type="entry name" value="OS08G0485900 PROTEIN"/>
    <property type="match status" value="1"/>
</dbReference>
<reference evidence="3 4" key="1">
    <citation type="journal article" date="2024" name="Nat. Commun.">
        <title>Phylogenomics reveals the evolutionary origins of lichenization in chlorophyte algae.</title>
        <authorList>
            <person name="Puginier C."/>
            <person name="Libourel C."/>
            <person name="Otte J."/>
            <person name="Skaloud P."/>
            <person name="Haon M."/>
            <person name="Grisel S."/>
            <person name="Petersen M."/>
            <person name="Berrin J.G."/>
            <person name="Delaux P.M."/>
            <person name="Dal Grande F."/>
            <person name="Keller J."/>
        </authorList>
    </citation>
    <scope>NUCLEOTIDE SEQUENCE [LARGE SCALE GENOMIC DNA]</scope>
    <source>
        <strain evidence="3 4">SAG 2043</strain>
    </source>
</reference>
<sequence length="338" mass="36426">MAALLVSSHCCSLQGGRGSGFSSWRPKQATVRPCTQQHSQRSGKWGYGLAGRSLLGSRALYHLSRSGQKALHICAADLQALIFDCDGVIIESEDLHRRAYNAAFGHFQVSCTGGGEVVEWTEEFYDDLQNKVGGGKPKMRWYFGKNGWPSSTVLPAAPDTAEEQAALIDTLQDWKTAKYQDLIASGEVAPRDGVLRLMDEARAAGLKVAVCSAATKSSVIFVLENLIGKGRFQGLDCFMAGDDVPEKKPHPSIYVIAADKLGVQPDECVVVEDSLIGLQAALGAGMRCVITYTTSTRSQEFPGAERIVASLGEDAATGVAIKQLMKRPAETQDDRVSR</sequence>
<dbReference type="PANTHER" id="PTHR42896">
    <property type="entry name" value="XYLULOSE-1,5-BISPHOSPHATE (XUBP) PHOSPHATASE"/>
    <property type="match status" value="1"/>
</dbReference>
<organism evidence="3 4">
    <name type="scientific">[Myrmecia] bisecta</name>
    <dbReference type="NCBI Taxonomy" id="41462"/>
    <lineage>
        <taxon>Eukaryota</taxon>
        <taxon>Viridiplantae</taxon>
        <taxon>Chlorophyta</taxon>
        <taxon>core chlorophytes</taxon>
        <taxon>Trebouxiophyceae</taxon>
        <taxon>Trebouxiales</taxon>
        <taxon>Trebouxiaceae</taxon>
        <taxon>Myrmecia</taxon>
    </lineage>
</organism>
<dbReference type="Proteomes" id="UP001489004">
    <property type="component" value="Unassembled WGS sequence"/>
</dbReference>
<dbReference type="Gene3D" id="1.10.150.240">
    <property type="entry name" value="Putative phosphatase, domain 2"/>
    <property type="match status" value="1"/>
</dbReference>
<dbReference type="SFLD" id="SFLDS00003">
    <property type="entry name" value="Haloacid_Dehalogenase"/>
    <property type="match status" value="1"/>
</dbReference>
<keyword evidence="2" id="KW-0378">Hydrolase</keyword>
<dbReference type="CDD" id="cd07528">
    <property type="entry name" value="HAD_CbbY-like"/>
    <property type="match status" value="1"/>
</dbReference>
<evidence type="ECO:0000256" key="2">
    <source>
        <dbReference type="ARBA" id="ARBA00022801"/>
    </source>
</evidence>
<comment type="caution">
    <text evidence="3">The sequence shown here is derived from an EMBL/GenBank/DDBJ whole genome shotgun (WGS) entry which is preliminary data.</text>
</comment>
<dbReference type="GO" id="GO:0016787">
    <property type="term" value="F:hydrolase activity"/>
    <property type="evidence" value="ECO:0007669"/>
    <property type="project" value="UniProtKB-KW"/>
</dbReference>
<protein>
    <recommendedName>
        <fullName evidence="5">Haloacid dehalogenase-like hydrolase domain-containing protein</fullName>
    </recommendedName>
</protein>
<evidence type="ECO:0000313" key="3">
    <source>
        <dbReference type="EMBL" id="KAK9812783.1"/>
    </source>
</evidence>
<dbReference type="Pfam" id="PF00702">
    <property type="entry name" value="Hydrolase"/>
    <property type="match status" value="1"/>
</dbReference>
<name>A0AAW1PX57_9CHLO</name>
<dbReference type="InterPro" id="IPR023198">
    <property type="entry name" value="PGP-like_dom2"/>
</dbReference>
<evidence type="ECO:0000256" key="1">
    <source>
        <dbReference type="ARBA" id="ARBA00022723"/>
    </source>
</evidence>
<keyword evidence="1" id="KW-0479">Metal-binding</keyword>
<dbReference type="AlphaFoldDB" id="A0AAW1PX57"/>
<dbReference type="Gene3D" id="3.40.50.1000">
    <property type="entry name" value="HAD superfamily/HAD-like"/>
    <property type="match status" value="1"/>
</dbReference>
<dbReference type="InterPro" id="IPR036412">
    <property type="entry name" value="HAD-like_sf"/>
</dbReference>
<dbReference type="InterPro" id="IPR044999">
    <property type="entry name" value="CbbY-like"/>
</dbReference>
<proteinExistence type="predicted"/>
<keyword evidence="4" id="KW-1185">Reference proteome</keyword>
<dbReference type="PRINTS" id="PR00413">
    <property type="entry name" value="HADHALOGNASE"/>
</dbReference>
<accession>A0AAW1PX57</accession>
<dbReference type="InterPro" id="IPR006439">
    <property type="entry name" value="HAD-SF_hydro_IA"/>
</dbReference>
<dbReference type="NCBIfam" id="TIGR01509">
    <property type="entry name" value="HAD-SF-IA-v3"/>
    <property type="match status" value="1"/>
</dbReference>
<evidence type="ECO:0000313" key="4">
    <source>
        <dbReference type="Proteomes" id="UP001489004"/>
    </source>
</evidence>
<evidence type="ECO:0008006" key="5">
    <source>
        <dbReference type="Google" id="ProtNLM"/>
    </source>
</evidence>
<dbReference type="SUPFAM" id="SSF56784">
    <property type="entry name" value="HAD-like"/>
    <property type="match status" value="1"/>
</dbReference>
<dbReference type="GO" id="GO:0046872">
    <property type="term" value="F:metal ion binding"/>
    <property type="evidence" value="ECO:0007669"/>
    <property type="project" value="UniProtKB-KW"/>
</dbReference>
<dbReference type="EMBL" id="JALJOR010000008">
    <property type="protein sequence ID" value="KAK9812783.1"/>
    <property type="molecule type" value="Genomic_DNA"/>
</dbReference>
<dbReference type="FunFam" id="3.40.50.1000:FF:000036">
    <property type="entry name" value="HAD family hydrolase"/>
    <property type="match status" value="1"/>
</dbReference>
<gene>
    <name evidence="3" type="ORF">WJX72_003643</name>
</gene>
<dbReference type="InterPro" id="IPR023214">
    <property type="entry name" value="HAD_sf"/>
</dbReference>